<dbReference type="RefSeq" id="WP_009763786.1">
    <property type="nucleotide sequence ID" value="NZ_JH660645.1"/>
</dbReference>
<dbReference type="InterPro" id="IPR043128">
    <property type="entry name" value="Rev_trsase/Diguanyl_cyclase"/>
</dbReference>
<dbReference type="GO" id="GO:0052621">
    <property type="term" value="F:diguanylate cyclase activity"/>
    <property type="evidence" value="ECO:0007669"/>
    <property type="project" value="UniProtKB-EC"/>
</dbReference>
<dbReference type="FunFam" id="3.30.70.270:FF:000001">
    <property type="entry name" value="Diguanylate cyclase domain protein"/>
    <property type="match status" value="1"/>
</dbReference>
<evidence type="ECO:0000259" key="4">
    <source>
        <dbReference type="PROSITE" id="PS50887"/>
    </source>
</evidence>
<dbReference type="SUPFAM" id="SSF55073">
    <property type="entry name" value="Nucleotide cyclase"/>
    <property type="match status" value="1"/>
</dbReference>
<dbReference type="InterPro" id="IPR000160">
    <property type="entry name" value="GGDEF_dom"/>
</dbReference>
<keyword evidence="6" id="KW-1185">Reference proteome</keyword>
<dbReference type="GO" id="GO:0043709">
    <property type="term" value="P:cell adhesion involved in single-species biofilm formation"/>
    <property type="evidence" value="ECO:0007669"/>
    <property type="project" value="TreeGrafter"/>
</dbReference>
<dbReference type="CDD" id="cd01949">
    <property type="entry name" value="GGDEF"/>
    <property type="match status" value="1"/>
</dbReference>
<evidence type="ECO:0000313" key="5">
    <source>
        <dbReference type="EMBL" id="EIM27736.1"/>
    </source>
</evidence>
<dbReference type="InterPro" id="IPR029787">
    <property type="entry name" value="Nucleotide_cyclase"/>
</dbReference>
<accession>I4YUU4</accession>
<dbReference type="HOGENOM" id="CLU_000445_134_3_5"/>
<evidence type="ECO:0000313" key="6">
    <source>
        <dbReference type="Proteomes" id="UP000003947"/>
    </source>
</evidence>
<dbReference type="PATRIC" id="fig|864069.3.peg.4659"/>
<dbReference type="eggNOG" id="COG3706">
    <property type="taxonomic scope" value="Bacteria"/>
</dbReference>
<dbReference type="Proteomes" id="UP000003947">
    <property type="component" value="Unassembled WGS sequence"/>
</dbReference>
<name>I4YUU4_9HYPH</name>
<keyword evidence="3" id="KW-1133">Transmembrane helix</keyword>
<gene>
    <name evidence="5" type="ORF">MicloDRAFT_00043100</name>
</gene>
<dbReference type="PANTHER" id="PTHR45138">
    <property type="entry name" value="REGULATORY COMPONENTS OF SENSORY TRANSDUCTION SYSTEM"/>
    <property type="match status" value="1"/>
</dbReference>
<dbReference type="GO" id="GO:1902201">
    <property type="term" value="P:negative regulation of bacterial-type flagellum-dependent cell motility"/>
    <property type="evidence" value="ECO:0007669"/>
    <property type="project" value="TreeGrafter"/>
</dbReference>
<dbReference type="EMBL" id="JH660645">
    <property type="protein sequence ID" value="EIM27736.1"/>
    <property type="molecule type" value="Genomic_DNA"/>
</dbReference>
<dbReference type="NCBIfam" id="TIGR00254">
    <property type="entry name" value="GGDEF"/>
    <property type="match status" value="1"/>
</dbReference>
<evidence type="ECO:0000256" key="1">
    <source>
        <dbReference type="ARBA" id="ARBA00012528"/>
    </source>
</evidence>
<evidence type="ECO:0000256" key="2">
    <source>
        <dbReference type="ARBA" id="ARBA00034247"/>
    </source>
</evidence>
<dbReference type="Pfam" id="PF00990">
    <property type="entry name" value="GGDEF"/>
    <property type="match status" value="1"/>
</dbReference>
<dbReference type="InterPro" id="IPR054327">
    <property type="entry name" value="His-kinase-like_sensor"/>
</dbReference>
<evidence type="ECO:0000256" key="3">
    <source>
        <dbReference type="SAM" id="Phobius"/>
    </source>
</evidence>
<dbReference type="OrthoDB" id="9812260at2"/>
<protein>
    <recommendedName>
        <fullName evidence="1">diguanylate cyclase</fullName>
        <ecNumber evidence="1">2.7.7.65</ecNumber>
    </recommendedName>
</protein>
<reference evidence="5 6" key="1">
    <citation type="submission" date="2012-02" db="EMBL/GenBank/DDBJ databases">
        <title>Improved High-Quality Draft sequence of Microvirga sp. WSM3557.</title>
        <authorList>
            <consortium name="US DOE Joint Genome Institute"/>
            <person name="Lucas S."/>
            <person name="Han J."/>
            <person name="Lapidus A."/>
            <person name="Cheng J.-F."/>
            <person name="Goodwin L."/>
            <person name="Pitluck S."/>
            <person name="Peters L."/>
            <person name="Zhang X."/>
            <person name="Detter J.C."/>
            <person name="Han C."/>
            <person name="Tapia R."/>
            <person name="Land M."/>
            <person name="Hauser L."/>
            <person name="Kyrpides N."/>
            <person name="Ivanova N."/>
            <person name="Pagani I."/>
            <person name="Brau L."/>
            <person name="Yates R."/>
            <person name="O'Hara G."/>
            <person name="Rui T."/>
            <person name="Howieson J."/>
            <person name="Reeve W."/>
            <person name="Woyke T."/>
        </authorList>
    </citation>
    <scope>NUCLEOTIDE SEQUENCE [LARGE SCALE GENOMIC DNA]</scope>
    <source>
        <strain evidence="5 6">WSM3557</strain>
    </source>
</reference>
<keyword evidence="3" id="KW-0812">Transmembrane</keyword>
<sequence length="504" mass="55730">MKRLYSEVYLHLIAGVIALGILGISGHTLWIDRQNTWEEAERSSRNVLTTIARDLEGKLDLLDLSLQGAIEGLKYLGSQQLSPDLQYRMLFDRAATASFMGTLLVVDQDGNLIADAGPVIASRSLNVADREYFIAHKVNNHIGLYISRPFASRTRHGDPSIGISRKLSDTAGHFAGVVMGSVPLSTINQLFDNLSLGQHGAINLFRNDGILLTRYPYDASQVNQDLGGSPHVMRLLGEKSGTFASVSPIDGVRRIISFERFERYPLVLTVALSVEEIFSAWQRKALVLSLATVVLCCAVVGLTILFQRELKRRTRAETKLRRIARTDDLTGLPNRRAFRETFEREWRHAVRSGSPLSLLYIDADYFKNFNDRYGHGQGDEALRAVAATLENNIRRPRDVAVRHGGEEFAIVLPETDLAGARLIAENIRQSIVTLGIAHEGSPYQVVTASIGIASVHPSRGSERATLLEAADRALYGAKAAGRNCVHHREAEADRQQNRRPHAAA</sequence>
<feature type="domain" description="GGDEF" evidence="4">
    <location>
        <begin position="354"/>
        <end position="490"/>
    </location>
</feature>
<keyword evidence="3" id="KW-0472">Membrane</keyword>
<dbReference type="CDD" id="cd12914">
    <property type="entry name" value="PDC1_DGC_like"/>
    <property type="match status" value="1"/>
</dbReference>
<proteinExistence type="predicted"/>
<dbReference type="SMART" id="SM00267">
    <property type="entry name" value="GGDEF"/>
    <property type="match status" value="1"/>
</dbReference>
<dbReference type="STRING" id="864069.MicloDRAFT_00043100"/>
<organism evidence="5 6">
    <name type="scientific">Microvirga lotononidis</name>
    <dbReference type="NCBI Taxonomy" id="864069"/>
    <lineage>
        <taxon>Bacteria</taxon>
        <taxon>Pseudomonadati</taxon>
        <taxon>Pseudomonadota</taxon>
        <taxon>Alphaproteobacteria</taxon>
        <taxon>Hyphomicrobiales</taxon>
        <taxon>Methylobacteriaceae</taxon>
        <taxon>Microvirga</taxon>
    </lineage>
</organism>
<dbReference type="Pfam" id="PF22588">
    <property type="entry name" value="dCache_1_like"/>
    <property type="match status" value="1"/>
</dbReference>
<dbReference type="AlphaFoldDB" id="I4YUU4"/>
<dbReference type="Gene3D" id="3.30.450.20">
    <property type="entry name" value="PAS domain"/>
    <property type="match status" value="2"/>
</dbReference>
<dbReference type="CDD" id="cd12915">
    <property type="entry name" value="PDC2_DGC_like"/>
    <property type="match status" value="1"/>
</dbReference>
<feature type="transmembrane region" description="Helical" evidence="3">
    <location>
        <begin position="287"/>
        <end position="306"/>
    </location>
</feature>
<dbReference type="PROSITE" id="PS50887">
    <property type="entry name" value="GGDEF"/>
    <property type="match status" value="1"/>
</dbReference>
<dbReference type="InterPro" id="IPR050469">
    <property type="entry name" value="Diguanylate_Cyclase"/>
</dbReference>
<comment type="catalytic activity">
    <reaction evidence="2">
        <text>2 GTP = 3',3'-c-di-GMP + 2 diphosphate</text>
        <dbReference type="Rhea" id="RHEA:24898"/>
        <dbReference type="ChEBI" id="CHEBI:33019"/>
        <dbReference type="ChEBI" id="CHEBI:37565"/>
        <dbReference type="ChEBI" id="CHEBI:58805"/>
        <dbReference type="EC" id="2.7.7.65"/>
    </reaction>
</comment>
<dbReference type="PANTHER" id="PTHR45138:SF9">
    <property type="entry name" value="DIGUANYLATE CYCLASE DGCM-RELATED"/>
    <property type="match status" value="1"/>
</dbReference>
<dbReference type="GO" id="GO:0005886">
    <property type="term" value="C:plasma membrane"/>
    <property type="evidence" value="ECO:0007669"/>
    <property type="project" value="TreeGrafter"/>
</dbReference>
<dbReference type="EC" id="2.7.7.65" evidence="1"/>
<feature type="transmembrane region" description="Helical" evidence="3">
    <location>
        <begin position="12"/>
        <end position="31"/>
    </location>
</feature>
<dbReference type="Gene3D" id="3.30.70.270">
    <property type="match status" value="1"/>
</dbReference>